<accession>A0ABW6ASK3</accession>
<reference evidence="2" key="1">
    <citation type="journal article" date="2019" name="Int. J. Syst. Evol. Microbiol.">
        <title>The Global Catalogue of Microorganisms (GCM) 10K type strain sequencing project: providing services to taxonomists for standard genome sequencing and annotation.</title>
        <authorList>
            <consortium name="The Broad Institute Genomics Platform"/>
            <consortium name="The Broad Institute Genome Sequencing Center for Infectious Disease"/>
            <person name="Wu L."/>
            <person name="Ma J."/>
        </authorList>
    </citation>
    <scope>NUCLEOTIDE SEQUENCE [LARGE SCALE GENOMIC DNA]</scope>
    <source>
        <strain evidence="2">KCTC 52490</strain>
    </source>
</reference>
<comment type="caution">
    <text evidence="1">The sequence shown here is derived from an EMBL/GenBank/DDBJ whole genome shotgun (WGS) entry which is preliminary data.</text>
</comment>
<dbReference type="RefSeq" id="WP_381509231.1">
    <property type="nucleotide sequence ID" value="NZ_JBHUOM010000067.1"/>
</dbReference>
<name>A0ABW6ASK3_9BACT</name>
<protein>
    <submittedName>
        <fullName evidence="1">BrnT family toxin</fullName>
    </submittedName>
</protein>
<keyword evidence="2" id="KW-1185">Reference proteome</keyword>
<dbReference type="InterPro" id="IPR038573">
    <property type="entry name" value="BrnT_sf"/>
</dbReference>
<proteinExistence type="predicted"/>
<dbReference type="EMBL" id="JBHUOM010000067">
    <property type="protein sequence ID" value="MFD2938372.1"/>
    <property type="molecule type" value="Genomic_DNA"/>
</dbReference>
<evidence type="ECO:0000313" key="2">
    <source>
        <dbReference type="Proteomes" id="UP001597512"/>
    </source>
</evidence>
<dbReference type="Proteomes" id="UP001597512">
    <property type="component" value="Unassembled WGS sequence"/>
</dbReference>
<organism evidence="1 2">
    <name type="scientific">Spirosoma flavum</name>
    <dbReference type="NCBI Taxonomy" id="2048557"/>
    <lineage>
        <taxon>Bacteria</taxon>
        <taxon>Pseudomonadati</taxon>
        <taxon>Bacteroidota</taxon>
        <taxon>Cytophagia</taxon>
        <taxon>Cytophagales</taxon>
        <taxon>Cytophagaceae</taxon>
        <taxon>Spirosoma</taxon>
    </lineage>
</organism>
<gene>
    <name evidence="1" type="ORF">ACFS25_31710</name>
</gene>
<dbReference type="InterPro" id="IPR007460">
    <property type="entry name" value="BrnT_toxin"/>
</dbReference>
<dbReference type="Gene3D" id="3.10.450.530">
    <property type="entry name" value="Ribonuclease toxin, BrnT, of type II toxin-antitoxin system"/>
    <property type="match status" value="1"/>
</dbReference>
<evidence type="ECO:0000313" key="1">
    <source>
        <dbReference type="EMBL" id="MFD2938372.1"/>
    </source>
</evidence>
<sequence>MPDFQWDAGNKGHIMDDYPVRANTTDEVESLFSDPAFAPLPDRVDDQGEQRYKVVARSNLNRILYVAFVVRNGQIRPISCRPANRKERERYAQNTQKPE</sequence>
<dbReference type="Pfam" id="PF04365">
    <property type="entry name" value="BrnT_toxin"/>
    <property type="match status" value="1"/>
</dbReference>